<dbReference type="RefSeq" id="WP_222966160.1">
    <property type="nucleotide sequence ID" value="NZ_JAINZZ010000036.1"/>
</dbReference>
<evidence type="ECO:0000313" key="1">
    <source>
        <dbReference type="EMBL" id="MBY8880790.1"/>
    </source>
</evidence>
<keyword evidence="2" id="KW-1185">Reference proteome</keyword>
<accession>A0ABS7QC92</accession>
<protein>
    <submittedName>
        <fullName evidence="1">Uncharacterized protein</fullName>
    </submittedName>
</protein>
<reference evidence="1 2" key="1">
    <citation type="submission" date="2021-08" db="EMBL/GenBank/DDBJ databases">
        <title>WGS of actinomycetes from Thailand.</title>
        <authorList>
            <person name="Thawai C."/>
        </authorList>
    </citation>
    <scope>NUCLEOTIDE SEQUENCE [LARGE SCALE GENOMIC DNA]</scope>
    <source>
        <strain evidence="1 2">PLK6-54</strain>
    </source>
</reference>
<comment type="caution">
    <text evidence="1">The sequence shown here is derived from an EMBL/GenBank/DDBJ whole genome shotgun (WGS) entry which is preliminary data.</text>
</comment>
<name>A0ABS7QC92_9ACTN</name>
<dbReference type="EMBL" id="JAINZZ010000036">
    <property type="protein sequence ID" value="MBY8880790.1"/>
    <property type="molecule type" value="Genomic_DNA"/>
</dbReference>
<gene>
    <name evidence="1" type="ORF">K7862_24590</name>
</gene>
<organism evidence="1 2">
    <name type="scientific">Actinacidiphila acidipaludis</name>
    <dbReference type="NCBI Taxonomy" id="2873382"/>
    <lineage>
        <taxon>Bacteria</taxon>
        <taxon>Bacillati</taxon>
        <taxon>Actinomycetota</taxon>
        <taxon>Actinomycetes</taxon>
        <taxon>Kitasatosporales</taxon>
        <taxon>Streptomycetaceae</taxon>
        <taxon>Actinacidiphila</taxon>
    </lineage>
</organism>
<sequence>MGDLVVTEADMQALCGALATALSDLEALRASLQRMDVSCVGAAPLTEAERTFTSTRSGDLMRLGAGISDRHTEAEQVVPTLRGTDHRIADSAQRRAD</sequence>
<proteinExistence type="predicted"/>
<dbReference type="Proteomes" id="UP000778578">
    <property type="component" value="Unassembled WGS sequence"/>
</dbReference>
<evidence type="ECO:0000313" key="2">
    <source>
        <dbReference type="Proteomes" id="UP000778578"/>
    </source>
</evidence>